<proteinExistence type="predicted"/>
<organism evidence="1 2">
    <name type="scientific">Rhizobium tropici</name>
    <dbReference type="NCBI Taxonomy" id="398"/>
    <lineage>
        <taxon>Bacteria</taxon>
        <taxon>Pseudomonadati</taxon>
        <taxon>Pseudomonadota</taxon>
        <taxon>Alphaproteobacteria</taxon>
        <taxon>Hyphomicrobiales</taxon>
        <taxon>Rhizobiaceae</taxon>
        <taxon>Rhizobium/Agrobacterium group</taxon>
        <taxon>Rhizobium</taxon>
    </lineage>
</organism>
<evidence type="ECO:0000313" key="2">
    <source>
        <dbReference type="Proteomes" id="UP000251205"/>
    </source>
</evidence>
<gene>
    <name evidence="1" type="ORF">DQ393_17355</name>
</gene>
<dbReference type="InterPro" id="IPR036162">
    <property type="entry name" value="Resolvase-like_N_sf"/>
</dbReference>
<dbReference type="OrthoDB" id="9800103at2"/>
<dbReference type="GO" id="GO:0003677">
    <property type="term" value="F:DNA binding"/>
    <property type="evidence" value="ECO:0007669"/>
    <property type="project" value="InterPro"/>
</dbReference>
<reference evidence="1 2" key="1">
    <citation type="submission" date="2018-06" db="EMBL/GenBank/DDBJ databases">
        <title>Whole Genome Sequence of an efficient microsymbiont, Rhizobium tropici.</title>
        <authorList>
            <person name="Srinivasan R."/>
            <person name="Singh H.V."/>
            <person name="Srivastava R."/>
            <person name="Kumari B."/>
            <person name="Radhakrishna A."/>
        </authorList>
    </citation>
    <scope>NUCLEOTIDE SEQUENCE [LARGE SCALE GENOMIC DNA]</scope>
    <source>
        <strain evidence="1 2">IGFRI Rhizo-19</strain>
    </source>
</reference>
<accession>A0A329Y938</accession>
<protein>
    <submittedName>
        <fullName evidence="1">Recombinase family protein</fullName>
    </submittedName>
</protein>
<dbReference type="Gene3D" id="3.40.50.1390">
    <property type="entry name" value="Resolvase, N-terminal catalytic domain"/>
    <property type="match status" value="1"/>
</dbReference>
<dbReference type="AlphaFoldDB" id="A0A329Y938"/>
<evidence type="ECO:0000313" key="1">
    <source>
        <dbReference type="EMBL" id="RAX40381.1"/>
    </source>
</evidence>
<comment type="caution">
    <text evidence="1">The sequence shown here is derived from an EMBL/GenBank/DDBJ whole genome shotgun (WGS) entry which is preliminary data.</text>
</comment>
<dbReference type="EMBL" id="QMKK01000042">
    <property type="protein sequence ID" value="RAX40381.1"/>
    <property type="molecule type" value="Genomic_DNA"/>
</dbReference>
<dbReference type="SUPFAM" id="SSF53041">
    <property type="entry name" value="Resolvase-like"/>
    <property type="match status" value="1"/>
</dbReference>
<name>A0A329Y938_RHITR</name>
<sequence>MILSYARVSTDANDLAIHNDQLTATSCERIFDDNVSGPRPTGSSLRSLAPICHEA</sequence>
<dbReference type="Proteomes" id="UP000251205">
    <property type="component" value="Unassembled WGS sequence"/>
</dbReference>
<dbReference type="GO" id="GO:0000150">
    <property type="term" value="F:DNA strand exchange activity"/>
    <property type="evidence" value="ECO:0007669"/>
    <property type="project" value="InterPro"/>
</dbReference>